<dbReference type="PANTHER" id="PTHR38011:SF2">
    <property type="entry name" value="BIFUNCTIONAL DEAMINASE-REDUCTASE DOMAIN PROTEIN"/>
    <property type="match status" value="1"/>
</dbReference>
<dbReference type="PANTHER" id="PTHR38011">
    <property type="entry name" value="DIHYDROFOLATE REDUCTASE FAMILY PROTEIN (AFU_ORTHOLOGUE AFUA_8G06820)"/>
    <property type="match status" value="1"/>
</dbReference>
<dbReference type="InterPro" id="IPR002734">
    <property type="entry name" value="RibDG_C"/>
</dbReference>
<evidence type="ECO:0000313" key="2">
    <source>
        <dbReference type="EMBL" id="MDR5904166.1"/>
    </source>
</evidence>
<evidence type="ECO:0000313" key="3">
    <source>
        <dbReference type="Proteomes" id="UP001251374"/>
    </source>
</evidence>
<gene>
    <name evidence="2" type="ORF">QC821_02640</name>
</gene>
<evidence type="ECO:0000259" key="1">
    <source>
        <dbReference type="Pfam" id="PF01872"/>
    </source>
</evidence>
<dbReference type="RefSeq" id="WP_309716594.1">
    <property type="nucleotide sequence ID" value="NZ_JARWAM010000002.1"/>
</dbReference>
<dbReference type="Pfam" id="PF01872">
    <property type="entry name" value="RibD_C"/>
    <property type="match status" value="1"/>
</dbReference>
<proteinExistence type="predicted"/>
<accession>A0ABU1H9W3</accession>
<dbReference type="Proteomes" id="UP001251374">
    <property type="component" value="Unassembled WGS sequence"/>
</dbReference>
<keyword evidence="3" id="KW-1185">Reference proteome</keyword>
<sequence>MRKVIVGAMLSLDGVMQAPGGPQEDPTGGFRYGGWIVPLADEVFGEEIDKLFSQPFDLLLGRKTYEIFAAHWPYVEQGPDDAIARTFNSINKYVATRKGLTLNWEGSVALSDAASDVARLKQEEGPALLTQGSSGLVKTLLASDLVDEINTFTFPLVLGHGKRLFDDAASAAAYRLAAHRVSPNGIVIAKYVREGQVATGDFSMDPPTQAEVARREKMRWEG</sequence>
<feature type="domain" description="Bacterial bifunctional deaminase-reductase C-terminal" evidence="1">
    <location>
        <begin position="2"/>
        <end position="187"/>
    </location>
</feature>
<name>A0ABU1H9W3_9GAMM</name>
<protein>
    <submittedName>
        <fullName evidence="2">Dihydrofolate reductase family protein</fullName>
    </submittedName>
</protein>
<dbReference type="SUPFAM" id="SSF53597">
    <property type="entry name" value="Dihydrofolate reductase-like"/>
    <property type="match status" value="1"/>
</dbReference>
<reference evidence="2 3" key="1">
    <citation type="submission" date="2023-04" db="EMBL/GenBank/DDBJ databases">
        <title>A long-awaited taxogenomic arrangement of the family Halomonadaceae.</title>
        <authorList>
            <person name="De La Haba R."/>
            <person name="Chuvochina M."/>
            <person name="Wittouck S."/>
            <person name="Arahal D.R."/>
            <person name="Sanchez-Porro C."/>
            <person name="Hugenholtz P."/>
            <person name="Ventosa A."/>
        </authorList>
    </citation>
    <scope>NUCLEOTIDE SEQUENCE [LARGE SCALE GENOMIC DNA]</scope>
    <source>
        <strain evidence="2 3">DSM 26770</strain>
    </source>
</reference>
<organism evidence="2 3">
    <name type="scientific">Franzmannia qiaohouensis</name>
    <dbReference type="NCBI Taxonomy" id="1329370"/>
    <lineage>
        <taxon>Bacteria</taxon>
        <taxon>Pseudomonadati</taxon>
        <taxon>Pseudomonadota</taxon>
        <taxon>Gammaproteobacteria</taxon>
        <taxon>Oceanospirillales</taxon>
        <taxon>Halomonadaceae</taxon>
        <taxon>Franzmannia</taxon>
    </lineage>
</organism>
<dbReference type="InterPro" id="IPR024072">
    <property type="entry name" value="DHFR-like_dom_sf"/>
</dbReference>
<comment type="caution">
    <text evidence="2">The sequence shown here is derived from an EMBL/GenBank/DDBJ whole genome shotgun (WGS) entry which is preliminary data.</text>
</comment>
<dbReference type="EMBL" id="JARWAM010000002">
    <property type="protein sequence ID" value="MDR5904166.1"/>
    <property type="molecule type" value="Genomic_DNA"/>
</dbReference>
<dbReference type="InterPro" id="IPR050765">
    <property type="entry name" value="Riboflavin_Biosynth_HTPR"/>
</dbReference>
<dbReference type="Gene3D" id="3.40.430.10">
    <property type="entry name" value="Dihydrofolate Reductase, subunit A"/>
    <property type="match status" value="1"/>
</dbReference>